<dbReference type="NCBIfam" id="NF004167">
    <property type="entry name" value="PRK05632.1"/>
    <property type="match status" value="1"/>
</dbReference>
<gene>
    <name evidence="9" type="ORF">C2E21_4421</name>
</gene>
<dbReference type="InterPro" id="IPR028979">
    <property type="entry name" value="Ser_kin/Pase_Hpr-like_N_sf"/>
</dbReference>
<name>A0A2P6TQP1_CHLSO</name>
<sequence>MRRLPWVAGRLLRTEAGLLTKPWAEAGASSLTKAAAFSAARGAGAAPDSIFFTNVSGLKGNSPFLIGMMEYFSRHMPNVGFYQPIGADVLKHGKGARLPKHVAMLKSAFELPDDPSRMYGVTEEEAQALLASGRTEELMDRVFSKYQEYRKGKDLVILEGATVDGIGNLVELNGRFAAELDAPVLMIMDLHRDEEVTVEELPSHSPLLNEGYLAFQFAPQIMDLHRDEEVTAGELYNRAMISKQDLQAEHADVLGVVLNKVPKRDTQIINAQLSRKLAAAGLPYAGGIPADPTIGTARLNEVCQELDGRLLYGSAEDLDCDVNEVLVAAEDASAFLEKLDAKNQERIRRGEPPSRPLVLTSKSRADVLLSLTAAHVTGTGPHVAGIILTDAKESVGAATDRVLMHYSDQLVPVIETPTGLFETARIVSSVNPGILPESNSKIDHAKQLFSQYIDANAIAGQLALPKQAKMTPKAFIHKIHEICRADLQNIVLPESADRRVLAAAAEIVKKGLARITLLGKPAEVQAAAEKFNIDVSGCSVLDFLDTSNPLVEKYADQLVEARKAKQLTKEQAYDLLQDLNMFGTMMVRSGDADGMVSGAMCTTANTIRPALQVLKTPQKTLVSSIFFMCLPDKVLVYGDCAVNVEPTPEELAQIATVSADTAASFGITPRVAMMSYSTGTSGFGPQVDKVDKVKAATALVKESRPDLFVEGPIQYDAAVDPAIAAQKIKGGSEVAGKANVCIFPDLNTGNNTYKAVQQSTGAIAIGPLMQGLAKPVNDLSRGCTVADIVNTVACTAVQAIGAKQQHASTKPTAAAAA</sequence>
<comment type="caution">
    <text evidence="9">The sequence shown here is derived from an EMBL/GenBank/DDBJ whole genome shotgun (WGS) entry which is preliminary data.</text>
</comment>
<dbReference type="EC" id="2.3.1.8" evidence="2"/>
<dbReference type="Gene3D" id="3.40.1390.20">
    <property type="entry name" value="HprK N-terminal domain-like"/>
    <property type="match status" value="1"/>
</dbReference>
<evidence type="ECO:0000256" key="4">
    <source>
        <dbReference type="ARBA" id="ARBA00022679"/>
    </source>
</evidence>
<dbReference type="InterPro" id="IPR004614">
    <property type="entry name" value="P_AcTrfase"/>
</dbReference>
<dbReference type="PANTHER" id="PTHR43356:SF3">
    <property type="entry name" value="PHOSPHATE ACETYLTRANSFERASE"/>
    <property type="match status" value="1"/>
</dbReference>
<accession>A0A2P6TQP1</accession>
<evidence type="ECO:0000256" key="3">
    <source>
        <dbReference type="ARBA" id="ARBA00021528"/>
    </source>
</evidence>
<dbReference type="Gene3D" id="3.40.50.10950">
    <property type="match status" value="1"/>
</dbReference>
<dbReference type="InterPro" id="IPR010766">
    <property type="entry name" value="DRTGG"/>
</dbReference>
<dbReference type="InterPro" id="IPR042112">
    <property type="entry name" value="P_AcTrfase_dom2"/>
</dbReference>
<dbReference type="PANTHER" id="PTHR43356">
    <property type="entry name" value="PHOSPHATE ACETYLTRANSFERASE"/>
    <property type="match status" value="1"/>
</dbReference>
<evidence type="ECO:0000256" key="6">
    <source>
        <dbReference type="ARBA" id="ARBA00031108"/>
    </source>
</evidence>
<dbReference type="InterPro" id="IPR002505">
    <property type="entry name" value="PTA_PTB"/>
</dbReference>
<dbReference type="EMBL" id="LHPG02000008">
    <property type="protein sequence ID" value="PRW56387.1"/>
    <property type="molecule type" value="Genomic_DNA"/>
</dbReference>
<dbReference type="NCBIfam" id="TIGR00651">
    <property type="entry name" value="pta"/>
    <property type="match status" value="1"/>
</dbReference>
<evidence type="ECO:0000256" key="2">
    <source>
        <dbReference type="ARBA" id="ARBA00012707"/>
    </source>
</evidence>
<dbReference type="Proteomes" id="UP000239899">
    <property type="component" value="Unassembled WGS sequence"/>
</dbReference>
<dbReference type="GO" id="GO:0008959">
    <property type="term" value="F:phosphate acetyltransferase activity"/>
    <property type="evidence" value="ECO:0007669"/>
    <property type="project" value="UniProtKB-EC"/>
</dbReference>
<dbReference type="OrthoDB" id="2013649at2759"/>
<feature type="domain" description="Phosphate acetyl/butaryl transferase" evidence="7">
    <location>
        <begin position="475"/>
        <end position="796"/>
    </location>
</feature>
<proteinExistence type="predicted"/>
<evidence type="ECO:0000313" key="10">
    <source>
        <dbReference type="Proteomes" id="UP000239899"/>
    </source>
</evidence>
<evidence type="ECO:0000313" key="9">
    <source>
        <dbReference type="EMBL" id="PRW56387.1"/>
    </source>
</evidence>
<keyword evidence="4" id="KW-0808">Transferase</keyword>
<evidence type="ECO:0000256" key="5">
    <source>
        <dbReference type="ARBA" id="ARBA00023315"/>
    </source>
</evidence>
<dbReference type="Pfam" id="PF01515">
    <property type="entry name" value="PTA_PTB"/>
    <property type="match status" value="1"/>
</dbReference>
<protein>
    <recommendedName>
        <fullName evidence="3">Phosphate acetyltransferase</fullName>
        <ecNumber evidence="2">2.3.1.8</ecNumber>
    </recommendedName>
    <alternativeName>
        <fullName evidence="6">Phosphotransacetylase</fullName>
    </alternativeName>
</protein>
<evidence type="ECO:0000259" key="7">
    <source>
        <dbReference type="Pfam" id="PF01515"/>
    </source>
</evidence>
<dbReference type="SUPFAM" id="SSF75138">
    <property type="entry name" value="HprK N-terminal domain-like"/>
    <property type="match status" value="1"/>
</dbReference>
<comment type="pathway">
    <text evidence="1">Metabolic intermediate biosynthesis; acetyl-CoA biosynthesis; acetyl-CoA from acetate: step 2/2.</text>
</comment>
<keyword evidence="10" id="KW-1185">Reference proteome</keyword>
<feature type="domain" description="DRTGG" evidence="8">
    <location>
        <begin position="301"/>
        <end position="429"/>
    </location>
</feature>
<organism evidence="9 10">
    <name type="scientific">Chlorella sorokiniana</name>
    <name type="common">Freshwater green alga</name>
    <dbReference type="NCBI Taxonomy" id="3076"/>
    <lineage>
        <taxon>Eukaryota</taxon>
        <taxon>Viridiplantae</taxon>
        <taxon>Chlorophyta</taxon>
        <taxon>core chlorophytes</taxon>
        <taxon>Trebouxiophyceae</taxon>
        <taxon>Chlorellales</taxon>
        <taxon>Chlorellaceae</taxon>
        <taxon>Chlorella clade</taxon>
        <taxon>Chlorella</taxon>
    </lineage>
</organism>
<evidence type="ECO:0000259" key="8">
    <source>
        <dbReference type="Pfam" id="PF07085"/>
    </source>
</evidence>
<evidence type="ECO:0000256" key="1">
    <source>
        <dbReference type="ARBA" id="ARBA00004989"/>
    </source>
</evidence>
<keyword evidence="5" id="KW-0012">Acyltransferase</keyword>
<dbReference type="NCBIfam" id="NF007233">
    <property type="entry name" value="PRK09653.1"/>
    <property type="match status" value="1"/>
</dbReference>
<dbReference type="Pfam" id="PF07085">
    <property type="entry name" value="DRTGG"/>
    <property type="match status" value="1"/>
</dbReference>
<dbReference type="InterPro" id="IPR050500">
    <property type="entry name" value="Phos_Acetyltrans/Butyryltrans"/>
</dbReference>
<dbReference type="Gene3D" id="3.40.50.10750">
    <property type="entry name" value="Isocitrate/Isopropylmalate dehydrogenase-like"/>
    <property type="match status" value="1"/>
</dbReference>
<dbReference type="AlphaFoldDB" id="A0A2P6TQP1"/>
<dbReference type="InterPro" id="IPR042113">
    <property type="entry name" value="P_AcTrfase_dom1"/>
</dbReference>
<dbReference type="SUPFAM" id="SSF53659">
    <property type="entry name" value="Isocitrate/Isopropylmalate dehydrogenase-like"/>
    <property type="match status" value="1"/>
</dbReference>
<reference evidence="9 10" key="1">
    <citation type="journal article" date="2018" name="Plant J.">
        <title>Genome sequences of Chlorella sorokiniana UTEX 1602 and Micractinium conductrix SAG 241.80: implications to maltose excretion by a green alga.</title>
        <authorList>
            <person name="Arriola M.B."/>
            <person name="Velmurugan N."/>
            <person name="Zhang Y."/>
            <person name="Plunkett M.H."/>
            <person name="Hondzo H."/>
            <person name="Barney B.M."/>
        </authorList>
    </citation>
    <scope>NUCLEOTIDE SEQUENCE [LARGE SCALE GENOMIC DNA]</scope>
    <source>
        <strain evidence="10">UTEX 1602</strain>
    </source>
</reference>